<dbReference type="AlphaFoldDB" id="A0A6N3F9S7"/>
<evidence type="ECO:0000259" key="6">
    <source>
        <dbReference type="PROSITE" id="PS51935"/>
    </source>
</evidence>
<dbReference type="PROSITE" id="PS51935">
    <property type="entry name" value="NLPC_P60"/>
    <property type="match status" value="1"/>
</dbReference>
<comment type="similarity">
    <text evidence="1">Belongs to the peptidase C40 family.</text>
</comment>
<evidence type="ECO:0000256" key="4">
    <source>
        <dbReference type="ARBA" id="ARBA00022807"/>
    </source>
</evidence>
<protein>
    <submittedName>
        <fullName evidence="7">Peptidoglycan endopeptidase RipB</fullName>
        <ecNumber evidence="7">3.4.-.-</ecNumber>
    </submittedName>
</protein>
<dbReference type="GO" id="GO:0008234">
    <property type="term" value="F:cysteine-type peptidase activity"/>
    <property type="evidence" value="ECO:0007669"/>
    <property type="project" value="UniProtKB-KW"/>
</dbReference>
<evidence type="ECO:0000256" key="5">
    <source>
        <dbReference type="SAM" id="SignalP"/>
    </source>
</evidence>
<accession>A0A6N3F9S7</accession>
<proteinExistence type="inferred from homology"/>
<gene>
    <name evidence="7" type="primary">ripB</name>
    <name evidence="7" type="ORF">ECLFYP2_00291</name>
</gene>
<keyword evidence="5" id="KW-0732">Signal</keyword>
<keyword evidence="3 7" id="KW-0378">Hydrolase</keyword>
<evidence type="ECO:0000313" key="7">
    <source>
        <dbReference type="EMBL" id="VYU48730.1"/>
    </source>
</evidence>
<dbReference type="Pfam" id="PF00877">
    <property type="entry name" value="NLPC_P60"/>
    <property type="match status" value="1"/>
</dbReference>
<dbReference type="InterPro" id="IPR000064">
    <property type="entry name" value="NLP_P60_dom"/>
</dbReference>
<dbReference type="SUPFAM" id="SSF54001">
    <property type="entry name" value="Cysteine proteinases"/>
    <property type="match status" value="1"/>
</dbReference>
<dbReference type="GO" id="GO:0006508">
    <property type="term" value="P:proteolysis"/>
    <property type="evidence" value="ECO:0007669"/>
    <property type="project" value="UniProtKB-KW"/>
</dbReference>
<dbReference type="PANTHER" id="PTHR47053:SF1">
    <property type="entry name" value="MUREIN DD-ENDOPEPTIDASE MEPH-RELATED"/>
    <property type="match status" value="1"/>
</dbReference>
<reference evidence="7" key="1">
    <citation type="submission" date="2019-11" db="EMBL/GenBank/DDBJ databases">
        <authorList>
            <person name="Feng L."/>
        </authorList>
    </citation>
    <scope>NUCLEOTIDE SEQUENCE</scope>
    <source>
        <strain evidence="7">ECasseliflavusLFYP2</strain>
    </source>
</reference>
<feature type="domain" description="NlpC/P60" evidence="6">
    <location>
        <begin position="83"/>
        <end position="212"/>
    </location>
</feature>
<dbReference type="Gene3D" id="3.90.1720.10">
    <property type="entry name" value="endopeptidase domain like (from Nostoc punctiforme)"/>
    <property type="match status" value="1"/>
</dbReference>
<feature type="signal peptide" evidence="5">
    <location>
        <begin position="1"/>
        <end position="28"/>
    </location>
</feature>
<feature type="chain" id="PRO_5027042016" evidence="5">
    <location>
        <begin position="29"/>
        <end position="506"/>
    </location>
</feature>
<keyword evidence="2" id="KW-0645">Protease</keyword>
<dbReference type="PANTHER" id="PTHR47053">
    <property type="entry name" value="MUREIN DD-ENDOPEPTIDASE MEPH-RELATED"/>
    <property type="match status" value="1"/>
</dbReference>
<dbReference type="PROSITE" id="PS51257">
    <property type="entry name" value="PROKAR_LIPOPROTEIN"/>
    <property type="match status" value="1"/>
</dbReference>
<evidence type="ECO:0000256" key="1">
    <source>
        <dbReference type="ARBA" id="ARBA00007074"/>
    </source>
</evidence>
<dbReference type="EMBL" id="CACRTX010000016">
    <property type="protein sequence ID" value="VYU48730.1"/>
    <property type="molecule type" value="Genomic_DNA"/>
</dbReference>
<evidence type="ECO:0000256" key="3">
    <source>
        <dbReference type="ARBA" id="ARBA00022801"/>
    </source>
</evidence>
<dbReference type="EC" id="3.4.-.-" evidence="7"/>
<dbReference type="InterPro" id="IPR038765">
    <property type="entry name" value="Papain-like_cys_pep_sf"/>
</dbReference>
<organism evidence="7">
    <name type="scientific">Enterococcus casseliflavus</name>
    <name type="common">Enterococcus flavescens</name>
    <dbReference type="NCBI Taxonomy" id="37734"/>
    <lineage>
        <taxon>Bacteria</taxon>
        <taxon>Bacillati</taxon>
        <taxon>Bacillota</taxon>
        <taxon>Bacilli</taxon>
        <taxon>Lactobacillales</taxon>
        <taxon>Enterococcaceae</taxon>
        <taxon>Enterococcus</taxon>
    </lineage>
</organism>
<dbReference type="RefSeq" id="WP_270287935.1">
    <property type="nucleotide sequence ID" value="NZ_CACRTX010000016.1"/>
</dbReference>
<keyword evidence="4" id="KW-0788">Thiol protease</keyword>
<name>A0A6N3F9S7_ENTCA</name>
<evidence type="ECO:0000256" key="2">
    <source>
        <dbReference type="ARBA" id="ARBA00022670"/>
    </source>
</evidence>
<sequence length="506" mass="57943">MKKRVWGILLLGIGCFFVHNFTFQSVQADEFDDGQVTFEDYSKDNRSSVMTYEEYVEFINEINSQNNQLTREVVSRSLSGGNLSQREQIVAEAKKHIGKPYTQTNPDRLGPDKFDCSGLVYYVFNQVTGKDVGKLTWEQEYAGKQIPISEAKPGDLLFWGSRGKTSHTAIYIGNNQYIHAPTFGRTVELSPIWDSFYPSFAIRMDLSEYQTVPYGKTVMAVSNYPIWNNLEFTSQNGNTSNFQDGLVYYAKNQISFSDGRTFYELYRGDSFVGFINTVAVEELTATSENKNIMATKNYPRWGNLYWTSKLGDTSDFADNPVYYTSVSYTLTNGKKFYSLYRGDQWFGYINAEAVIDLKAENIDKFVSATKNYPIWGNLYWTSKLGSTENYSSGLVYKAKYKYTLSNGKIFYSIYQGDTWIGYINSDATEDLRTENINIGVQITSKNYPMWNNFYWTSKKFEAGQLYGNSYTAKVKYTLGNGKTFYSLYDNTNTWIGYVNTQGTSVK</sequence>
<dbReference type="InterPro" id="IPR051202">
    <property type="entry name" value="Peptidase_C40"/>
</dbReference>